<protein>
    <submittedName>
        <fullName evidence="1">Uncharacterized protein</fullName>
    </submittedName>
</protein>
<dbReference type="AlphaFoldDB" id="A0A0M2PT74"/>
<dbReference type="EMBL" id="AJTX02000004">
    <property type="protein sequence ID" value="KKI99735.1"/>
    <property type="molecule type" value="Genomic_DNA"/>
</dbReference>
<keyword evidence="2" id="KW-1185">Reference proteome</keyword>
<organism evidence="1 2">
    <name type="scientific">Prochlorothrix hollandica PCC 9006 = CALU 1027</name>
    <dbReference type="NCBI Taxonomy" id="317619"/>
    <lineage>
        <taxon>Bacteria</taxon>
        <taxon>Bacillati</taxon>
        <taxon>Cyanobacteriota</taxon>
        <taxon>Cyanophyceae</taxon>
        <taxon>Prochlorotrichales</taxon>
        <taxon>Prochlorotrichaceae</taxon>
        <taxon>Prochlorothrix</taxon>
    </lineage>
</organism>
<accession>A0A0M2PT74</accession>
<evidence type="ECO:0000313" key="2">
    <source>
        <dbReference type="Proteomes" id="UP000034681"/>
    </source>
</evidence>
<reference evidence="1" key="1">
    <citation type="submission" date="2012-04" db="EMBL/GenBank/DDBJ databases">
        <authorList>
            <person name="Borisov I.G."/>
            <person name="Ivanikova N.V."/>
            <person name="Pinevich A.V."/>
        </authorList>
    </citation>
    <scope>NUCLEOTIDE SEQUENCE</scope>
    <source>
        <strain evidence="1">CALU 1027</strain>
    </source>
</reference>
<proteinExistence type="predicted"/>
<gene>
    <name evidence="1" type="ORF">PROH_07595</name>
</gene>
<sequence>MSIWVTGFEPIASSYFTSINFKISSFKVNGYNFALITQFHLRTYLILVNAIATLGKFFFAIAGLTECHDC</sequence>
<evidence type="ECO:0000313" key="1">
    <source>
        <dbReference type="EMBL" id="KKI99735.1"/>
    </source>
</evidence>
<dbReference type="Proteomes" id="UP000034681">
    <property type="component" value="Unassembled WGS sequence"/>
</dbReference>
<name>A0A0M2PT74_PROHO</name>
<comment type="caution">
    <text evidence="1">The sequence shown here is derived from an EMBL/GenBank/DDBJ whole genome shotgun (WGS) entry which is preliminary data.</text>
</comment>